<dbReference type="Pfam" id="PF04564">
    <property type="entry name" value="U-box"/>
    <property type="match status" value="1"/>
</dbReference>
<dbReference type="Pfam" id="PF25598">
    <property type="entry name" value="ARM_PUB"/>
    <property type="match status" value="1"/>
</dbReference>
<feature type="repeat" description="ARM" evidence="8">
    <location>
        <begin position="455"/>
        <end position="497"/>
    </location>
</feature>
<keyword evidence="6" id="KW-0677">Repeat</keyword>
<dbReference type="SMART" id="SM00504">
    <property type="entry name" value="Ubox"/>
    <property type="match status" value="1"/>
</dbReference>
<dbReference type="Proteomes" id="UP000593577">
    <property type="component" value="Unassembled WGS sequence"/>
</dbReference>
<dbReference type="PANTHER" id="PTHR23315">
    <property type="entry name" value="U BOX DOMAIN-CONTAINING"/>
    <property type="match status" value="1"/>
</dbReference>
<dbReference type="GO" id="GO:0016567">
    <property type="term" value="P:protein ubiquitination"/>
    <property type="evidence" value="ECO:0007669"/>
    <property type="project" value="UniProtKB-UniPathway"/>
</dbReference>
<dbReference type="InterPro" id="IPR000225">
    <property type="entry name" value="Armadillo"/>
</dbReference>
<dbReference type="FunFam" id="1.25.10.10:FF:000082">
    <property type="entry name" value="RING-type E3 ubiquitin transferase"/>
    <property type="match status" value="1"/>
</dbReference>
<keyword evidence="5" id="KW-0808">Transferase</keyword>
<comment type="catalytic activity">
    <reaction evidence="1">
        <text>S-ubiquitinyl-[E2 ubiquitin-conjugating enzyme]-L-cysteine + [acceptor protein]-L-lysine = [E2 ubiquitin-conjugating enzyme]-L-cysteine + N(6)-ubiquitinyl-[acceptor protein]-L-lysine.</text>
        <dbReference type="EC" id="2.3.2.27"/>
    </reaction>
</comment>
<evidence type="ECO:0000256" key="6">
    <source>
        <dbReference type="ARBA" id="ARBA00022737"/>
    </source>
</evidence>
<evidence type="ECO:0000313" key="12">
    <source>
        <dbReference type="Proteomes" id="UP000593577"/>
    </source>
</evidence>
<dbReference type="InterPro" id="IPR036537">
    <property type="entry name" value="Adaptor_Cbl_N_dom_sf"/>
</dbReference>
<dbReference type="InterPro" id="IPR058678">
    <property type="entry name" value="ARM_PUB"/>
</dbReference>
<dbReference type="EMBL" id="JABFAA010087785">
    <property type="protein sequence ID" value="MBA0700714.1"/>
    <property type="molecule type" value="Genomic_DNA"/>
</dbReference>
<evidence type="ECO:0000259" key="10">
    <source>
        <dbReference type="PROSITE" id="PS51698"/>
    </source>
</evidence>
<evidence type="ECO:0000256" key="3">
    <source>
        <dbReference type="ARBA" id="ARBA00004906"/>
    </source>
</evidence>
<dbReference type="UniPathway" id="UPA00143"/>
<dbReference type="InterPro" id="IPR003613">
    <property type="entry name" value="Ubox_domain"/>
</dbReference>
<gene>
    <name evidence="11" type="ORF">Goari_022030</name>
</gene>
<dbReference type="InterPro" id="IPR011989">
    <property type="entry name" value="ARM-like"/>
</dbReference>
<organism evidence="11 12">
    <name type="scientific">Gossypium aridum</name>
    <name type="common">American cotton</name>
    <name type="synonym">Erioxylum aridum</name>
    <dbReference type="NCBI Taxonomy" id="34290"/>
    <lineage>
        <taxon>Eukaryota</taxon>
        <taxon>Viridiplantae</taxon>
        <taxon>Streptophyta</taxon>
        <taxon>Embryophyta</taxon>
        <taxon>Tracheophyta</taxon>
        <taxon>Spermatophyta</taxon>
        <taxon>Magnoliopsida</taxon>
        <taxon>eudicotyledons</taxon>
        <taxon>Gunneridae</taxon>
        <taxon>Pentapetalae</taxon>
        <taxon>rosids</taxon>
        <taxon>malvids</taxon>
        <taxon>Malvales</taxon>
        <taxon>Malvaceae</taxon>
        <taxon>Malvoideae</taxon>
        <taxon>Gossypium</taxon>
    </lineage>
</organism>
<dbReference type="FunFam" id="1.20.930.20:FF:000002">
    <property type="entry name" value="RING-type E3 ubiquitin transferase"/>
    <property type="match status" value="1"/>
</dbReference>
<dbReference type="PROSITE" id="PS50176">
    <property type="entry name" value="ARM_REPEAT"/>
    <property type="match status" value="2"/>
</dbReference>
<dbReference type="SUPFAM" id="SSF57850">
    <property type="entry name" value="RING/U-box"/>
    <property type="match status" value="1"/>
</dbReference>
<feature type="region of interest" description="Disordered" evidence="9">
    <location>
        <begin position="1"/>
        <end position="53"/>
    </location>
</feature>
<dbReference type="InterPro" id="IPR016024">
    <property type="entry name" value="ARM-type_fold"/>
</dbReference>
<keyword evidence="7" id="KW-0833">Ubl conjugation pathway</keyword>
<comment type="pathway">
    <text evidence="3">Protein modification; protein ubiquitination.</text>
</comment>
<dbReference type="PANTHER" id="PTHR23315:SF349">
    <property type="entry name" value="U-BOX DOMAIN-CONTAINING PROTEIN 15"/>
    <property type="match status" value="1"/>
</dbReference>
<dbReference type="PROSITE" id="PS51698">
    <property type="entry name" value="U_BOX"/>
    <property type="match status" value="1"/>
</dbReference>
<feature type="domain" description="U-box" evidence="10">
    <location>
        <begin position="321"/>
        <end position="395"/>
    </location>
</feature>
<sequence length="695" mass="77155">MSLDLISSSSSSSSSSSPIMSPLLQTPEESTAPSRSGRKLARTTMGLERDKKRLGDVEDRRGDTLVDEIGIVTTAPAPNGVDLVQESVSLIEYVARLGDFRSTQRQECYSLVRRMKSLLPLFDEIRFLGSAIPPNGIASLSKLKKVFCLAKKLLKTCNEGSKIYLALESEAMMVKFHAVHEKLCQALDELPFDEIEVSVEVREQVELMVTQLRRGKRRKDTQDMELAVDLMAVSSKTDERNADIAIIERLAKKLDLNTVENLKKETIAISNVAKERGQTSECIEQIVEILNKFKQVFGMEVIDVFEEPVKPKLLLKSGSLVIPHEFLCPITLEVMRDPVIIASGQTFERESIQKWFDSNHRTCPKTRERLGHLSLAPNHALKNLITQWRETNNYKSPNTEGLASPQGSSVKQEEISSLVEELSSCQLKVQRRAAKDIRMLSKENPESRILFAENGAIPALVQLLMYPDSKIQEHAVTALLNLSINDSNKKLIANEQAIPTIIDVLRNGRMESRENSAAALFSLSMLDENKVTIALSDGIPALVELLEQGTVRGKKDAVTALFNLCLNQANKARAIDAGIVPPLQLLLKDKKLNMVDEALSMFLLLVTHPQGRYEIGQLSFIGTLVDIIKKGTPKNKECAASVLLELSSNNSSHILAALQFGVYEHLVDISETGTNRAQRKARGLLQVMKTSDQLP</sequence>
<evidence type="ECO:0000256" key="7">
    <source>
        <dbReference type="ARBA" id="ARBA00022786"/>
    </source>
</evidence>
<accession>A0A7J8YNX3</accession>
<dbReference type="CDD" id="cd16664">
    <property type="entry name" value="RING-Ubox_PUB"/>
    <property type="match status" value="1"/>
</dbReference>
<evidence type="ECO:0000256" key="4">
    <source>
        <dbReference type="ARBA" id="ARBA00012483"/>
    </source>
</evidence>
<dbReference type="FunFam" id="3.30.40.10:FF:000442">
    <property type="entry name" value="RING-type E3 ubiquitin transferase"/>
    <property type="match status" value="1"/>
</dbReference>
<feature type="compositionally biased region" description="Polar residues" evidence="9">
    <location>
        <begin position="23"/>
        <end position="34"/>
    </location>
</feature>
<dbReference type="Gene3D" id="1.25.10.10">
    <property type="entry name" value="Leucine-rich Repeat Variant"/>
    <property type="match status" value="2"/>
</dbReference>
<dbReference type="Gene3D" id="3.30.40.10">
    <property type="entry name" value="Zinc/RING finger domain, C3HC4 (zinc finger)"/>
    <property type="match status" value="1"/>
</dbReference>
<reference evidence="11 12" key="1">
    <citation type="journal article" date="2019" name="Genome Biol. Evol.">
        <title>Insights into the evolution of the New World diploid cottons (Gossypium, subgenus Houzingenia) based on genome sequencing.</title>
        <authorList>
            <person name="Grover C.E."/>
            <person name="Arick M.A. 2nd"/>
            <person name="Thrash A."/>
            <person name="Conover J.L."/>
            <person name="Sanders W.S."/>
            <person name="Peterson D.G."/>
            <person name="Frelichowski J.E."/>
            <person name="Scheffler J.A."/>
            <person name="Scheffler B.E."/>
            <person name="Wendel J.F."/>
        </authorList>
    </citation>
    <scope>NUCLEOTIDE SEQUENCE [LARGE SCALE GENOMIC DNA]</scope>
    <source>
        <strain evidence="11">185</strain>
        <tissue evidence="11">Leaf</tissue>
    </source>
</reference>
<keyword evidence="12" id="KW-1185">Reference proteome</keyword>
<feature type="compositionally biased region" description="Low complexity" evidence="9">
    <location>
        <begin position="7"/>
        <end position="17"/>
    </location>
</feature>
<dbReference type="SMART" id="SM00185">
    <property type="entry name" value="ARM"/>
    <property type="match status" value="4"/>
</dbReference>
<evidence type="ECO:0000256" key="9">
    <source>
        <dbReference type="SAM" id="MobiDB-lite"/>
    </source>
</evidence>
<dbReference type="AlphaFoldDB" id="A0A7J8YNX3"/>
<evidence type="ECO:0000256" key="2">
    <source>
        <dbReference type="ARBA" id="ARBA00003861"/>
    </source>
</evidence>
<evidence type="ECO:0000256" key="5">
    <source>
        <dbReference type="ARBA" id="ARBA00022679"/>
    </source>
</evidence>
<dbReference type="GO" id="GO:0061630">
    <property type="term" value="F:ubiquitin protein ligase activity"/>
    <property type="evidence" value="ECO:0007669"/>
    <property type="project" value="UniProtKB-EC"/>
</dbReference>
<protein>
    <recommendedName>
        <fullName evidence="4">RING-type E3 ubiquitin transferase</fullName>
        <ecNumber evidence="4">2.3.2.27</ecNumber>
    </recommendedName>
</protein>
<proteinExistence type="predicted"/>
<evidence type="ECO:0000313" key="11">
    <source>
        <dbReference type="EMBL" id="MBA0700714.1"/>
    </source>
</evidence>
<evidence type="ECO:0000256" key="1">
    <source>
        <dbReference type="ARBA" id="ARBA00000900"/>
    </source>
</evidence>
<dbReference type="Gene3D" id="1.20.930.20">
    <property type="entry name" value="Adaptor protein Cbl, N-terminal domain"/>
    <property type="match status" value="1"/>
</dbReference>
<evidence type="ECO:0000256" key="8">
    <source>
        <dbReference type="PROSITE-ProRule" id="PRU00259"/>
    </source>
</evidence>
<dbReference type="Pfam" id="PF25368">
    <property type="entry name" value="PUB10_N"/>
    <property type="match status" value="1"/>
</dbReference>
<dbReference type="InterPro" id="IPR057623">
    <property type="entry name" value="PUB12-19-like_N"/>
</dbReference>
<dbReference type="GO" id="GO:0007166">
    <property type="term" value="P:cell surface receptor signaling pathway"/>
    <property type="evidence" value="ECO:0007669"/>
    <property type="project" value="InterPro"/>
</dbReference>
<dbReference type="InterPro" id="IPR045210">
    <property type="entry name" value="RING-Ubox_PUB"/>
</dbReference>
<comment type="caution">
    <text evidence="11">The sequence shown here is derived from an EMBL/GenBank/DDBJ whole genome shotgun (WGS) entry which is preliminary data.</text>
</comment>
<feature type="repeat" description="ARM" evidence="8">
    <location>
        <begin position="537"/>
        <end position="579"/>
    </location>
</feature>
<dbReference type="EC" id="2.3.2.27" evidence="4"/>
<comment type="function">
    <text evidence="2">Functions as an E3 ubiquitin ligase.</text>
</comment>
<dbReference type="SUPFAM" id="SSF48371">
    <property type="entry name" value="ARM repeat"/>
    <property type="match status" value="1"/>
</dbReference>
<name>A0A7J8YNX3_GOSAI</name>
<dbReference type="InterPro" id="IPR013083">
    <property type="entry name" value="Znf_RING/FYVE/PHD"/>
</dbReference>